<keyword evidence="2" id="KW-0949">S-adenosyl-L-methionine</keyword>
<dbReference type="NCBIfam" id="TIGR02026">
    <property type="entry name" value="BchE"/>
    <property type="match status" value="1"/>
</dbReference>
<dbReference type="CDD" id="cd02068">
    <property type="entry name" value="radical_SAM_B12_BD"/>
    <property type="match status" value="1"/>
</dbReference>
<dbReference type="Proteomes" id="UP000316008">
    <property type="component" value="Unassembled WGS sequence"/>
</dbReference>
<evidence type="ECO:0000256" key="2">
    <source>
        <dbReference type="ARBA" id="ARBA00022691"/>
    </source>
</evidence>
<evidence type="ECO:0000313" key="9">
    <source>
        <dbReference type="Proteomes" id="UP000316008"/>
    </source>
</evidence>
<dbReference type="GO" id="GO:0051539">
    <property type="term" value="F:4 iron, 4 sulfur cluster binding"/>
    <property type="evidence" value="ECO:0007669"/>
    <property type="project" value="UniProtKB-KW"/>
</dbReference>
<dbReference type="InterPro" id="IPR023404">
    <property type="entry name" value="rSAM_horseshoe"/>
</dbReference>
<dbReference type="InterPro" id="IPR058240">
    <property type="entry name" value="rSAM_sf"/>
</dbReference>
<feature type="domain" description="Radical SAM core" evidence="7">
    <location>
        <begin position="188"/>
        <end position="411"/>
    </location>
</feature>
<keyword evidence="3" id="KW-0479">Metal-binding</keyword>
<evidence type="ECO:0000259" key="6">
    <source>
        <dbReference type="PROSITE" id="PS51332"/>
    </source>
</evidence>
<gene>
    <name evidence="8" type="primary">bchE</name>
    <name evidence="8" type="ORF">FO442_02225</name>
</gene>
<dbReference type="InterPro" id="IPR051198">
    <property type="entry name" value="BchE-like"/>
</dbReference>
<sequence length="484" mass="56709">MKIQIINPPHLSIGSRMAHEHLPPLGLLSVGGPLIDAGHEVTLLDADYYNYKIEKVVDLILENNPDAILLGHSGSTSAQPIIQEITQKVRQKNDKVKIIVGGVFPTYHWNEILEEHPQIDYIVCGEGEEVILNLITAIENHADVEIIKGLAFNLNGTPFKTAPAPVIKNLDDYRIGWELMKGYNYTYWGKRKAVVIQFSRGCPYPCTYCGQSLFWKKWRHRSAQSLADEMEMLHKEYGVLVFNFADENPSSNPKAWREFLEVLIAKNLKLILVGSIRADNIVRDAEFLHLYKKAGFERFLLGIENYDEVVLEKIKKAGTISKDKEAIQLLRKHNILSMATYVVGFGEERARDFYNSWKQLVSYDPDQIQLLYVTPHKWTPYFEDVKEQEIILTDQRKWDYKHQVIKTQYLKPWKVILYVKLIEITVQLRPKALKRLFFHREARLRSAMRWYTNIGRRVWFWELYQFFFVTKLTRDKVKMKDFWK</sequence>
<evidence type="ECO:0000313" key="8">
    <source>
        <dbReference type="EMBL" id="TSJ47971.1"/>
    </source>
</evidence>
<dbReference type="InterPro" id="IPR036724">
    <property type="entry name" value="Cobalamin-bd_sf"/>
</dbReference>
<dbReference type="CDD" id="cd01335">
    <property type="entry name" value="Radical_SAM"/>
    <property type="match status" value="1"/>
</dbReference>
<dbReference type="GO" id="GO:0031419">
    <property type="term" value="F:cobalamin binding"/>
    <property type="evidence" value="ECO:0007669"/>
    <property type="project" value="InterPro"/>
</dbReference>
<organism evidence="8 9">
    <name type="scientific">Fluviicola chungangensis</name>
    <dbReference type="NCBI Taxonomy" id="2597671"/>
    <lineage>
        <taxon>Bacteria</taxon>
        <taxon>Pseudomonadati</taxon>
        <taxon>Bacteroidota</taxon>
        <taxon>Flavobacteriia</taxon>
        <taxon>Flavobacteriales</taxon>
        <taxon>Crocinitomicaceae</taxon>
        <taxon>Fluviicola</taxon>
    </lineage>
</organism>
<accession>A0A556N775</accession>
<dbReference type="SFLD" id="SFLDG01123">
    <property type="entry name" value="methyltransferase_(Class_B)"/>
    <property type="match status" value="1"/>
</dbReference>
<evidence type="ECO:0000256" key="4">
    <source>
        <dbReference type="ARBA" id="ARBA00023004"/>
    </source>
</evidence>
<dbReference type="InterPro" id="IPR006638">
    <property type="entry name" value="Elp3/MiaA/NifB-like_rSAM"/>
</dbReference>
<evidence type="ECO:0000256" key="1">
    <source>
        <dbReference type="ARBA" id="ARBA00001966"/>
    </source>
</evidence>
<dbReference type="Gene3D" id="3.80.30.20">
    <property type="entry name" value="tm_1862 like domain"/>
    <property type="match status" value="1"/>
</dbReference>
<dbReference type="InterPro" id="IPR007197">
    <property type="entry name" value="rSAM"/>
</dbReference>
<dbReference type="Pfam" id="PF02310">
    <property type="entry name" value="B12-binding"/>
    <property type="match status" value="1"/>
</dbReference>
<dbReference type="Gene3D" id="3.40.50.280">
    <property type="entry name" value="Cobalamin-binding domain"/>
    <property type="match status" value="1"/>
</dbReference>
<proteinExistence type="predicted"/>
<dbReference type="PROSITE" id="PS51332">
    <property type="entry name" value="B12_BINDING"/>
    <property type="match status" value="1"/>
</dbReference>
<dbReference type="SFLD" id="SFLDG01082">
    <property type="entry name" value="B12-binding_domain_containing"/>
    <property type="match status" value="1"/>
</dbReference>
<dbReference type="SUPFAM" id="SSF52242">
    <property type="entry name" value="Cobalamin (vitamin B12)-binding domain"/>
    <property type="match status" value="1"/>
</dbReference>
<dbReference type="RefSeq" id="WP_144331506.1">
    <property type="nucleotide sequence ID" value="NZ_VLPL01000001.1"/>
</dbReference>
<dbReference type="SFLD" id="SFLDS00029">
    <property type="entry name" value="Radical_SAM"/>
    <property type="match status" value="1"/>
</dbReference>
<dbReference type="AlphaFoldDB" id="A0A556N775"/>
<evidence type="ECO:0000259" key="7">
    <source>
        <dbReference type="PROSITE" id="PS51918"/>
    </source>
</evidence>
<dbReference type="InterPro" id="IPR034466">
    <property type="entry name" value="Methyltransferase_Class_B"/>
</dbReference>
<dbReference type="OrthoDB" id="9801424at2"/>
<keyword evidence="5" id="KW-0411">Iron-sulfur</keyword>
<dbReference type="PANTHER" id="PTHR43409">
    <property type="entry name" value="ANAEROBIC MAGNESIUM-PROTOPORPHYRIN IX MONOMETHYL ESTER CYCLASE-RELATED"/>
    <property type="match status" value="1"/>
</dbReference>
<dbReference type="SUPFAM" id="SSF102114">
    <property type="entry name" value="Radical SAM enzymes"/>
    <property type="match status" value="1"/>
</dbReference>
<dbReference type="GO" id="GO:0003824">
    <property type="term" value="F:catalytic activity"/>
    <property type="evidence" value="ECO:0007669"/>
    <property type="project" value="InterPro"/>
</dbReference>
<comment type="cofactor">
    <cofactor evidence="1">
        <name>[4Fe-4S] cluster</name>
        <dbReference type="ChEBI" id="CHEBI:49883"/>
    </cofactor>
</comment>
<evidence type="ECO:0000256" key="5">
    <source>
        <dbReference type="ARBA" id="ARBA00023014"/>
    </source>
</evidence>
<name>A0A556N775_9FLAO</name>
<dbReference type="EMBL" id="VLPL01000001">
    <property type="protein sequence ID" value="TSJ47971.1"/>
    <property type="molecule type" value="Genomic_DNA"/>
</dbReference>
<keyword evidence="9" id="KW-1185">Reference proteome</keyword>
<dbReference type="PANTHER" id="PTHR43409:SF13">
    <property type="entry name" value="ANAEROBIC MAGNESIUM-PROTOPORPHYRIN IX MONOMETHYL ESTER CYCLASE"/>
    <property type="match status" value="1"/>
</dbReference>
<protein>
    <submittedName>
        <fullName evidence="8">Magnesium-protoporphyrin IX monomethyl ester anaerobic oxidative cyclase</fullName>
    </submittedName>
</protein>
<evidence type="ECO:0000256" key="3">
    <source>
        <dbReference type="ARBA" id="ARBA00022723"/>
    </source>
</evidence>
<reference evidence="8 9" key="1">
    <citation type="submission" date="2019-07" db="EMBL/GenBank/DDBJ databases">
        <authorList>
            <person name="Huq M.A."/>
        </authorList>
    </citation>
    <scope>NUCLEOTIDE SEQUENCE [LARGE SCALE GENOMIC DNA]</scope>
    <source>
        <strain evidence="8 9">MAH-3</strain>
    </source>
</reference>
<dbReference type="InterPro" id="IPR006158">
    <property type="entry name" value="Cobalamin-bd"/>
</dbReference>
<dbReference type="PROSITE" id="PS51918">
    <property type="entry name" value="RADICAL_SAM"/>
    <property type="match status" value="1"/>
</dbReference>
<dbReference type="Pfam" id="PF04055">
    <property type="entry name" value="Radical_SAM"/>
    <property type="match status" value="1"/>
</dbReference>
<comment type="caution">
    <text evidence="8">The sequence shown here is derived from an EMBL/GenBank/DDBJ whole genome shotgun (WGS) entry which is preliminary data.</text>
</comment>
<keyword evidence="4" id="KW-0408">Iron</keyword>
<dbReference type="GO" id="GO:0005829">
    <property type="term" value="C:cytosol"/>
    <property type="evidence" value="ECO:0007669"/>
    <property type="project" value="TreeGrafter"/>
</dbReference>
<feature type="domain" description="B12-binding" evidence="6">
    <location>
        <begin position="8"/>
        <end position="145"/>
    </location>
</feature>
<dbReference type="GO" id="GO:0046872">
    <property type="term" value="F:metal ion binding"/>
    <property type="evidence" value="ECO:0007669"/>
    <property type="project" value="UniProtKB-KW"/>
</dbReference>
<dbReference type="SMART" id="SM00729">
    <property type="entry name" value="Elp3"/>
    <property type="match status" value="1"/>
</dbReference>